<protein>
    <recommendedName>
        <fullName evidence="3">Choice-of-anchor A domain-containing protein</fullName>
    </recommendedName>
</protein>
<feature type="chain" id="PRO_5008889366" description="Choice-of-anchor A domain-containing protein" evidence="2">
    <location>
        <begin position="21"/>
        <end position="540"/>
    </location>
</feature>
<accession>A0A1C7MY93</accession>
<evidence type="ECO:0000259" key="3">
    <source>
        <dbReference type="Pfam" id="PF20597"/>
    </source>
</evidence>
<dbReference type="AlphaFoldDB" id="A0A1C7MY93"/>
<evidence type="ECO:0000313" key="5">
    <source>
        <dbReference type="Proteomes" id="UP000093000"/>
    </source>
</evidence>
<evidence type="ECO:0000256" key="1">
    <source>
        <dbReference type="SAM" id="MobiDB-lite"/>
    </source>
</evidence>
<proteinExistence type="predicted"/>
<feature type="signal peptide" evidence="2">
    <location>
        <begin position="1"/>
        <end position="20"/>
    </location>
</feature>
<keyword evidence="5" id="KW-1185">Reference proteome</keyword>
<dbReference type="InterPro" id="IPR026588">
    <property type="entry name" value="Choice_anch_A"/>
</dbReference>
<dbReference type="STRING" id="101091.A0A1C7MY93"/>
<gene>
    <name evidence="4" type="ORF">A0J61_10200</name>
</gene>
<feature type="compositionally biased region" description="Basic residues" evidence="1">
    <location>
        <begin position="448"/>
        <end position="517"/>
    </location>
</feature>
<dbReference type="Proteomes" id="UP000093000">
    <property type="component" value="Unassembled WGS sequence"/>
</dbReference>
<dbReference type="OrthoDB" id="2286050at2759"/>
<dbReference type="Pfam" id="PF20597">
    <property type="entry name" value="pAdhesive_15"/>
    <property type="match status" value="1"/>
</dbReference>
<reference evidence="4 5" key="1">
    <citation type="submission" date="2016-03" db="EMBL/GenBank/DDBJ databases">
        <title>Choanephora cucurbitarum.</title>
        <authorList>
            <person name="Min B."/>
            <person name="Park H."/>
            <person name="Park J.-H."/>
            <person name="Shin H.-D."/>
            <person name="Choi I.-G."/>
        </authorList>
    </citation>
    <scope>NUCLEOTIDE SEQUENCE [LARGE SCALE GENOMIC DNA]</scope>
    <source>
        <strain evidence="4 5">KUS-F28377</strain>
    </source>
</reference>
<sequence>MVQKSFLFFVASAFLAGLQAASTEEAHINVDLNATTPVEKRHFLFNGNKCATGSYAYDLFNQFSGVFFGNFESSGKVDVSGGLAVKGDFNGHYASINSGFRAGFSYSSLESYGLIVGGRCKANSISVGGGSFIKGALSGGVKSLFDFFKLYHGSTGYYNFQQSQENAFKASLELSLLEPTLKLDAEGKLSSCGSADHGYHVLHFNTCGKAAFGSHLLSDAASILLGKGSWNGPVGMNWPSTGTIILNIPVDIGASFTVSTDDIHVGLDASRVIYNFYPANSEGKCHAGGNINLKREGSGFLAGFTLAPRAKIFDASIGAFAGTVIGHDFSCAGGIGIGSYLQAGGSHSSFKGCIPIHNDHTPVPSTTITVPPSATHTTIVPGDHHSTTTTTVPTRELPKTHTPPAATQTTAPPTNKHKTKTPGHEHGSDEDCGCGKHTTAGHNQTTTKGKHHVKTTTKGKHIKSTTKGKHHVKTTTKGKHHAKSTTKGKHSKTTTKGKHIKSTTKGKHSKTTHKGKHTPTVCPVGCATKTVTKVVYVTVN</sequence>
<name>A0A1C7MY93_9FUNG</name>
<organism evidence="4 5">
    <name type="scientific">Choanephora cucurbitarum</name>
    <dbReference type="NCBI Taxonomy" id="101091"/>
    <lineage>
        <taxon>Eukaryota</taxon>
        <taxon>Fungi</taxon>
        <taxon>Fungi incertae sedis</taxon>
        <taxon>Mucoromycota</taxon>
        <taxon>Mucoromycotina</taxon>
        <taxon>Mucoromycetes</taxon>
        <taxon>Mucorales</taxon>
        <taxon>Mucorineae</taxon>
        <taxon>Choanephoraceae</taxon>
        <taxon>Choanephoroideae</taxon>
        <taxon>Choanephora</taxon>
    </lineage>
</organism>
<feature type="compositionally biased region" description="Low complexity" evidence="1">
    <location>
        <begin position="400"/>
        <end position="414"/>
    </location>
</feature>
<dbReference type="InParanoid" id="A0A1C7MY93"/>
<keyword evidence="2" id="KW-0732">Signal</keyword>
<comment type="caution">
    <text evidence="4">The sequence shown here is derived from an EMBL/GenBank/DDBJ whole genome shotgun (WGS) entry which is preliminary data.</text>
</comment>
<feature type="domain" description="Choice-of-anchor A" evidence="3">
    <location>
        <begin position="58"/>
        <end position="333"/>
    </location>
</feature>
<evidence type="ECO:0000256" key="2">
    <source>
        <dbReference type="SAM" id="SignalP"/>
    </source>
</evidence>
<dbReference type="EMBL" id="LUGH01001069">
    <property type="protein sequence ID" value="OBZ81751.1"/>
    <property type="molecule type" value="Genomic_DNA"/>
</dbReference>
<evidence type="ECO:0000313" key="4">
    <source>
        <dbReference type="EMBL" id="OBZ81751.1"/>
    </source>
</evidence>
<feature type="region of interest" description="Disordered" evidence="1">
    <location>
        <begin position="375"/>
        <end position="517"/>
    </location>
</feature>